<dbReference type="InterPro" id="IPR036097">
    <property type="entry name" value="HisK_dim/P_sf"/>
</dbReference>
<dbReference type="InterPro" id="IPR029016">
    <property type="entry name" value="GAF-like_dom_sf"/>
</dbReference>
<evidence type="ECO:0000313" key="24">
    <source>
        <dbReference type="Proteomes" id="UP000294656"/>
    </source>
</evidence>
<keyword evidence="12" id="KW-0902">Two-component regulatory system</keyword>
<evidence type="ECO:0000256" key="6">
    <source>
        <dbReference type="ARBA" id="ARBA00022679"/>
    </source>
</evidence>
<keyword evidence="13" id="KW-0472">Membrane</keyword>
<dbReference type="InterPro" id="IPR013656">
    <property type="entry name" value="PAS_4"/>
</dbReference>
<keyword evidence="4" id="KW-1003">Cell membrane</keyword>
<dbReference type="SUPFAM" id="SSF55874">
    <property type="entry name" value="ATPase domain of HSP90 chaperone/DNA topoisomerase II/histidine kinase"/>
    <property type="match status" value="1"/>
</dbReference>
<keyword evidence="9" id="KW-0418">Kinase</keyword>
<evidence type="ECO:0000256" key="5">
    <source>
        <dbReference type="ARBA" id="ARBA00022553"/>
    </source>
</evidence>
<evidence type="ECO:0000256" key="11">
    <source>
        <dbReference type="ARBA" id="ARBA00022989"/>
    </source>
</evidence>
<dbReference type="InterPro" id="IPR001789">
    <property type="entry name" value="Sig_transdc_resp-reg_receiver"/>
</dbReference>
<dbReference type="Proteomes" id="UP000294656">
    <property type="component" value="Unassembled WGS sequence"/>
</dbReference>
<dbReference type="PANTHER" id="PTHR45339:SF1">
    <property type="entry name" value="HYBRID SIGNAL TRANSDUCTION HISTIDINE KINASE J"/>
    <property type="match status" value="1"/>
</dbReference>
<dbReference type="PROSITE" id="PS50894">
    <property type="entry name" value="HPT"/>
    <property type="match status" value="1"/>
</dbReference>
<dbReference type="CDD" id="cd16922">
    <property type="entry name" value="HATPase_EvgS-ArcB-TorS-like"/>
    <property type="match status" value="1"/>
</dbReference>
<keyword evidence="11" id="KW-1133">Transmembrane helix</keyword>
<dbReference type="OrthoDB" id="6110612at2"/>
<dbReference type="Pfam" id="PF08448">
    <property type="entry name" value="PAS_4"/>
    <property type="match status" value="2"/>
</dbReference>
<dbReference type="Gene3D" id="2.10.70.100">
    <property type="match status" value="1"/>
</dbReference>
<dbReference type="InterPro" id="IPR000014">
    <property type="entry name" value="PAS"/>
</dbReference>
<dbReference type="Pfam" id="PF08447">
    <property type="entry name" value="PAS_3"/>
    <property type="match status" value="1"/>
</dbReference>
<evidence type="ECO:0000256" key="7">
    <source>
        <dbReference type="ARBA" id="ARBA00022692"/>
    </source>
</evidence>
<dbReference type="InterPro" id="IPR003661">
    <property type="entry name" value="HisK_dim/P_dom"/>
</dbReference>
<dbReference type="InterPro" id="IPR000700">
    <property type="entry name" value="PAS-assoc_C"/>
</dbReference>
<comment type="caution">
    <text evidence="23">The sequence shown here is derived from an EMBL/GenBank/DDBJ whole genome shotgun (WGS) entry which is preliminary data.</text>
</comment>
<feature type="modified residue" description="Phosphohistidine" evidence="16">
    <location>
        <position position="1408"/>
    </location>
</feature>
<dbReference type="Gene3D" id="1.20.120.160">
    <property type="entry name" value="HPT domain"/>
    <property type="match status" value="1"/>
</dbReference>
<dbReference type="InterPro" id="IPR001610">
    <property type="entry name" value="PAC"/>
</dbReference>
<dbReference type="Pfam" id="PF00072">
    <property type="entry name" value="Response_reg"/>
    <property type="match status" value="2"/>
</dbReference>
<dbReference type="PANTHER" id="PTHR45339">
    <property type="entry name" value="HYBRID SIGNAL TRANSDUCTION HISTIDINE KINASE J"/>
    <property type="match status" value="1"/>
</dbReference>
<dbReference type="Pfam" id="PF00512">
    <property type="entry name" value="HisKA"/>
    <property type="match status" value="1"/>
</dbReference>
<dbReference type="SMART" id="SM00387">
    <property type="entry name" value="HATPase_c"/>
    <property type="match status" value="1"/>
</dbReference>
<feature type="domain" description="Histidine kinase" evidence="18">
    <location>
        <begin position="815"/>
        <end position="1036"/>
    </location>
</feature>
<evidence type="ECO:0000259" key="22">
    <source>
        <dbReference type="PROSITE" id="PS50894"/>
    </source>
</evidence>
<dbReference type="GO" id="GO:0005886">
    <property type="term" value="C:plasma membrane"/>
    <property type="evidence" value="ECO:0007669"/>
    <property type="project" value="UniProtKB-SubCell"/>
</dbReference>
<dbReference type="SMART" id="SM00388">
    <property type="entry name" value="HisKA"/>
    <property type="match status" value="1"/>
</dbReference>
<evidence type="ECO:0000313" key="23">
    <source>
        <dbReference type="EMBL" id="TDO96832.1"/>
    </source>
</evidence>
<keyword evidence="7" id="KW-0812">Transmembrane</keyword>
<feature type="modified residue" description="4-aspartylphosphate" evidence="17">
    <location>
        <position position="1109"/>
    </location>
</feature>
<feature type="domain" description="PAC" evidence="21">
    <location>
        <begin position="745"/>
        <end position="797"/>
    </location>
</feature>
<dbReference type="SMART" id="SM00448">
    <property type="entry name" value="REC"/>
    <property type="match status" value="2"/>
</dbReference>
<evidence type="ECO:0000256" key="2">
    <source>
        <dbReference type="ARBA" id="ARBA00004651"/>
    </source>
</evidence>
<dbReference type="CDD" id="cd00130">
    <property type="entry name" value="PAS"/>
    <property type="match status" value="3"/>
</dbReference>
<dbReference type="SMART" id="SM00086">
    <property type="entry name" value="PAC"/>
    <property type="match status" value="3"/>
</dbReference>
<dbReference type="SUPFAM" id="SSF47384">
    <property type="entry name" value="Homodimeric domain of signal transducing histidine kinase"/>
    <property type="match status" value="1"/>
</dbReference>
<dbReference type="Pfam" id="PF01590">
    <property type="entry name" value="GAF"/>
    <property type="match status" value="1"/>
</dbReference>
<dbReference type="Gene3D" id="3.30.565.10">
    <property type="entry name" value="Histidine kinase-like ATPase, C-terminal domain"/>
    <property type="match status" value="1"/>
</dbReference>
<evidence type="ECO:0000256" key="4">
    <source>
        <dbReference type="ARBA" id="ARBA00022475"/>
    </source>
</evidence>
<keyword evidence="6" id="KW-0808">Transferase</keyword>
<dbReference type="SUPFAM" id="SSF55781">
    <property type="entry name" value="GAF domain-like"/>
    <property type="match status" value="1"/>
</dbReference>
<organism evidence="23 24">
    <name type="scientific">Marinomonas balearica</name>
    <dbReference type="NCBI Taxonomy" id="491947"/>
    <lineage>
        <taxon>Bacteria</taxon>
        <taxon>Pseudomonadati</taxon>
        <taxon>Pseudomonadota</taxon>
        <taxon>Gammaproteobacteria</taxon>
        <taxon>Oceanospirillales</taxon>
        <taxon>Oceanospirillaceae</taxon>
        <taxon>Marinomonas</taxon>
    </lineage>
</organism>
<feature type="domain" description="PAS" evidence="20">
    <location>
        <begin position="413"/>
        <end position="465"/>
    </location>
</feature>
<dbReference type="FunFam" id="1.10.287.130:FF:000002">
    <property type="entry name" value="Two-component osmosensing histidine kinase"/>
    <property type="match status" value="1"/>
</dbReference>
<evidence type="ECO:0000256" key="16">
    <source>
        <dbReference type="PROSITE-ProRule" id="PRU00110"/>
    </source>
</evidence>
<evidence type="ECO:0000256" key="8">
    <source>
        <dbReference type="ARBA" id="ARBA00022741"/>
    </source>
</evidence>
<dbReference type="PRINTS" id="PR00344">
    <property type="entry name" value="BCTRLSENSOR"/>
</dbReference>
<dbReference type="EC" id="2.7.13.3" evidence="3"/>
<evidence type="ECO:0000256" key="10">
    <source>
        <dbReference type="ARBA" id="ARBA00022840"/>
    </source>
</evidence>
<feature type="domain" description="PAC" evidence="21">
    <location>
        <begin position="616"/>
        <end position="668"/>
    </location>
</feature>
<dbReference type="Gene3D" id="1.10.287.130">
    <property type="match status" value="1"/>
</dbReference>
<keyword evidence="24" id="KW-1185">Reference proteome</keyword>
<evidence type="ECO:0000256" key="12">
    <source>
        <dbReference type="ARBA" id="ARBA00023012"/>
    </source>
</evidence>
<dbReference type="InterPro" id="IPR035965">
    <property type="entry name" value="PAS-like_dom_sf"/>
</dbReference>
<evidence type="ECO:0000256" key="9">
    <source>
        <dbReference type="ARBA" id="ARBA00022777"/>
    </source>
</evidence>
<evidence type="ECO:0000256" key="13">
    <source>
        <dbReference type="ARBA" id="ARBA00023136"/>
    </source>
</evidence>
<evidence type="ECO:0000256" key="14">
    <source>
        <dbReference type="ARBA" id="ARBA00064003"/>
    </source>
</evidence>
<dbReference type="InterPro" id="IPR003018">
    <property type="entry name" value="GAF"/>
</dbReference>
<reference evidence="23 24" key="1">
    <citation type="submission" date="2019-03" db="EMBL/GenBank/DDBJ databases">
        <title>Genomic Encyclopedia of Type Strains, Phase III (KMG-III): the genomes of soil and plant-associated and newly described type strains.</title>
        <authorList>
            <person name="Whitman W."/>
        </authorList>
    </citation>
    <scope>NUCLEOTIDE SEQUENCE [LARGE SCALE GENOMIC DNA]</scope>
    <source>
        <strain evidence="23 24">CECT 7378</strain>
    </source>
</reference>
<name>A0A4V6PTT6_9GAMM</name>
<dbReference type="PROSITE" id="PS50110">
    <property type="entry name" value="RESPONSE_REGULATORY"/>
    <property type="match status" value="2"/>
</dbReference>
<dbReference type="PROSITE" id="PS50113">
    <property type="entry name" value="PAC"/>
    <property type="match status" value="2"/>
</dbReference>
<dbReference type="InterPro" id="IPR036641">
    <property type="entry name" value="HPT_dom_sf"/>
</dbReference>
<dbReference type="Gene3D" id="3.40.50.2300">
    <property type="match status" value="2"/>
</dbReference>
<dbReference type="CDD" id="cd00082">
    <property type="entry name" value="HisKA"/>
    <property type="match status" value="1"/>
</dbReference>
<evidence type="ECO:0000256" key="17">
    <source>
        <dbReference type="PROSITE-ProRule" id="PRU00169"/>
    </source>
</evidence>
<dbReference type="PROSITE" id="PS50112">
    <property type="entry name" value="PAS"/>
    <property type="match status" value="1"/>
</dbReference>
<dbReference type="InterPro" id="IPR005467">
    <property type="entry name" value="His_kinase_dom"/>
</dbReference>
<dbReference type="InterPro" id="IPR036890">
    <property type="entry name" value="HATPase_C_sf"/>
</dbReference>
<dbReference type="InterPro" id="IPR004358">
    <property type="entry name" value="Sig_transdc_His_kin-like_C"/>
</dbReference>
<feature type="domain" description="HPt" evidence="22">
    <location>
        <begin position="1367"/>
        <end position="1462"/>
    </location>
</feature>
<dbReference type="Gene3D" id="3.30.450.40">
    <property type="match status" value="1"/>
</dbReference>
<dbReference type="NCBIfam" id="TIGR00229">
    <property type="entry name" value="sensory_box"/>
    <property type="match status" value="3"/>
</dbReference>
<dbReference type="InterPro" id="IPR013767">
    <property type="entry name" value="PAS_fold"/>
</dbReference>
<proteinExistence type="predicted"/>
<dbReference type="GO" id="GO:0000155">
    <property type="term" value="F:phosphorelay sensor kinase activity"/>
    <property type="evidence" value="ECO:0007669"/>
    <property type="project" value="InterPro"/>
</dbReference>
<dbReference type="SMART" id="SM00091">
    <property type="entry name" value="PAS"/>
    <property type="match status" value="4"/>
</dbReference>
<dbReference type="RefSeq" id="WP_133504330.1">
    <property type="nucleotide sequence ID" value="NZ_SNXC01000013.1"/>
</dbReference>
<dbReference type="InterPro" id="IPR013655">
    <property type="entry name" value="PAS_fold_3"/>
</dbReference>
<dbReference type="InterPro" id="IPR011006">
    <property type="entry name" value="CheY-like_superfamily"/>
</dbReference>
<protein>
    <recommendedName>
        <fullName evidence="15">Sensory/regulatory protein RpfC</fullName>
        <ecNumber evidence="3">2.7.13.3</ecNumber>
    </recommendedName>
</protein>
<keyword evidence="5 17" id="KW-0597">Phosphoprotein</keyword>
<dbReference type="Gene3D" id="3.30.450.20">
    <property type="entry name" value="PAS domain"/>
    <property type="match status" value="4"/>
</dbReference>
<dbReference type="Pfam" id="PF00989">
    <property type="entry name" value="PAS"/>
    <property type="match status" value="1"/>
</dbReference>
<dbReference type="SUPFAM" id="SSF55785">
    <property type="entry name" value="PYP-like sensor domain (PAS domain)"/>
    <property type="match status" value="4"/>
</dbReference>
<keyword evidence="8" id="KW-0547">Nucleotide-binding</keyword>
<dbReference type="InterPro" id="IPR008207">
    <property type="entry name" value="Sig_transdc_His_kin_Hpt_dom"/>
</dbReference>
<dbReference type="Pfam" id="PF02518">
    <property type="entry name" value="HATPase_c"/>
    <property type="match status" value="1"/>
</dbReference>
<dbReference type="SUPFAM" id="SSF52172">
    <property type="entry name" value="CheY-like"/>
    <property type="match status" value="2"/>
</dbReference>
<keyword evidence="10" id="KW-0067">ATP-binding</keyword>
<dbReference type="EMBL" id="SNXC01000013">
    <property type="protein sequence ID" value="TDO96832.1"/>
    <property type="molecule type" value="Genomic_DNA"/>
</dbReference>
<dbReference type="GO" id="GO:0006355">
    <property type="term" value="P:regulation of DNA-templated transcription"/>
    <property type="evidence" value="ECO:0007669"/>
    <property type="project" value="InterPro"/>
</dbReference>
<sequence>MDSKNNNLKGVTLFEMDDSDPRFEVFQALLVPPCDVSGSQELHVICYDGAYFSAKTISEFEIKFGLNANTVHMESFRELDNAILLERDTTVYGALFWEEGGLDQLKSVCLICTKILEDHHALNEAKLHRKKLNNMTQMMNSLPLSVAYYDTNLQYEFMNHSYQKAMGLNKNEWEGLRVPDVVTHNFDAVQPLLERVKHEGSVDELLKIKPISDDSIKFVHAYYASRLEQGELTGYFVSLQDQTSLRRMLDSLKELHLITSDYSLSLKEKLQKILQLGCDQYSLPYGIISQIEDQDYIVRHCYSPDGELEDDSVFPLGDSYCIHTLENSCPTAFHNVGESEIKEHPCYLTFQLESYIGVQVVVNGQSWGTINFSGPERRSTPFQEDEYELIQLFGTWVGNEITRELSHQTLREVEAKQRSIFESAHDGIIGIDTNGKISFVNHAAQKLVSYSQDELTGQPFMRYFYSVDKRGNEFDPCVISTTLMERRNTSDRRVYLKTKNDKPIAISFSLAVMKDELGTYLGAVFSFQDCSDQVQFERQLFDQIQLFKSLFVDAPEAVVVADNRCLIQMVNPAFCQLYGATEEYLIGTPLQALYADSDNMLFEIPDELSDDMPLLQSSQATYQMFDGSELVLDSMGSILRDKEGDAVGFILHLRDVTEKLRAEAEIFKGQSRLSMAADSAGIGTWSWDVTTNQLEIDDWMYRIFGFEEKDVDETFDKWKSFVFPEDYENLLSEIETLAAAQSELLDSDYRIVRPDGQVRYIKVNAKMIYNDQGRLSQLIGANLDITTRKETELVLQKAKEQAELTSNAKSDFLATMSHEIRTPLNGVLGMAELMSHSKLSPEQQTQLDVIRDSGEGLLELIDEILDFSKIEAGHLMLESIDFNLEKAIFDIAHLLIVKAEDKGIELLVEFEQSCPRMLIGDVHRIKQIVTNLVSNAIKFTHQGEVVIQVSGTPLPSGDVDLTLCVKDTGIGIEKKRQESLFRAFTQADSSTTRQYGGTGLGLAITLQLTNLMDGEISVDSEVGKGSRFSVSMALPKSLLVESVEKETATQSLKGKKVLVVDDNETNLKIMEKQLLFNHLDVCTESSSSVALTRVIDSASTQPFEILVLDYLMPSIDGIMLANAIRSTLPADKQPIILIASSAGQISRDALLNANVNACISKPMSGFDLIAGLNKAYENEQVLITDHDIKAQVLKNDHKTGRKYSGKVLVAEDMLANMAVVRGMLLTFGVEVIEASNGQEAIEQWKEHKPSLILMDLHMPVLDGFEAMRRIRYEELQTNECVPIYALTADAQSKRLLDVKRAGGNGLISKPFQRKDLVVVIDQSLGLNERFIERVESPQSESKVGSDGESDLNEVIDLTVIEGLKEALGGDVSILIDAFIADAENIFQGLDSEAVIHSNDNDVLYKAAHSFKSISANVGAKNLEAKSKEYEALSRDGSIENIQPVVSDLKREYEAAITAFKAKGVIE</sequence>
<comment type="catalytic activity">
    <reaction evidence="1">
        <text>ATP + protein L-histidine = ADP + protein N-phospho-L-histidine.</text>
        <dbReference type="EC" id="2.7.13.3"/>
    </reaction>
</comment>
<dbReference type="FunFam" id="3.30.565.10:FF:000010">
    <property type="entry name" value="Sensor histidine kinase RcsC"/>
    <property type="match status" value="1"/>
</dbReference>
<gene>
    <name evidence="23" type="ORF">DFP79_2601</name>
</gene>
<dbReference type="PROSITE" id="PS50109">
    <property type="entry name" value="HIS_KIN"/>
    <property type="match status" value="1"/>
</dbReference>
<feature type="domain" description="Response regulatory" evidence="19">
    <location>
        <begin position="1206"/>
        <end position="1324"/>
    </location>
</feature>
<accession>A0A4V6PTT6</accession>
<evidence type="ECO:0000256" key="1">
    <source>
        <dbReference type="ARBA" id="ARBA00000085"/>
    </source>
</evidence>
<evidence type="ECO:0000259" key="20">
    <source>
        <dbReference type="PROSITE" id="PS50112"/>
    </source>
</evidence>
<comment type="subcellular location">
    <subcellularLocation>
        <location evidence="2">Cell membrane</location>
        <topology evidence="2">Multi-pass membrane protein</topology>
    </subcellularLocation>
</comment>
<feature type="modified residue" description="4-aspartylphosphate" evidence="17">
    <location>
        <position position="1255"/>
    </location>
</feature>
<evidence type="ECO:0000256" key="3">
    <source>
        <dbReference type="ARBA" id="ARBA00012438"/>
    </source>
</evidence>
<comment type="subunit">
    <text evidence="14">At low DSF concentrations, interacts with RpfF.</text>
</comment>
<evidence type="ECO:0000259" key="19">
    <source>
        <dbReference type="PROSITE" id="PS50110"/>
    </source>
</evidence>
<feature type="domain" description="Response regulatory" evidence="19">
    <location>
        <begin position="1056"/>
        <end position="1176"/>
    </location>
</feature>
<evidence type="ECO:0000259" key="18">
    <source>
        <dbReference type="PROSITE" id="PS50109"/>
    </source>
</evidence>
<dbReference type="GO" id="GO:0005524">
    <property type="term" value="F:ATP binding"/>
    <property type="evidence" value="ECO:0007669"/>
    <property type="project" value="UniProtKB-KW"/>
</dbReference>
<dbReference type="CDD" id="cd17546">
    <property type="entry name" value="REC_hyHK_CKI1_RcsC-like"/>
    <property type="match status" value="1"/>
</dbReference>
<evidence type="ECO:0000256" key="15">
    <source>
        <dbReference type="ARBA" id="ARBA00068150"/>
    </source>
</evidence>
<evidence type="ECO:0000259" key="21">
    <source>
        <dbReference type="PROSITE" id="PS50113"/>
    </source>
</evidence>
<dbReference type="InterPro" id="IPR003594">
    <property type="entry name" value="HATPase_dom"/>
</dbReference>
<dbReference type="SUPFAM" id="SSF47226">
    <property type="entry name" value="Histidine-containing phosphotransfer domain, HPT domain"/>
    <property type="match status" value="1"/>
</dbReference>